<dbReference type="Proteomes" id="UP000015520">
    <property type="component" value="Unassembled WGS sequence"/>
</dbReference>
<dbReference type="SUPFAM" id="SSF52540">
    <property type="entry name" value="P-loop containing nucleoside triphosphate hydrolases"/>
    <property type="match status" value="1"/>
</dbReference>
<dbReference type="PANTHER" id="PTHR42734:SF17">
    <property type="entry name" value="METAL TRANSPORT SYSTEM ATP-BINDING PROTEIN TM_0124-RELATED"/>
    <property type="match status" value="1"/>
</dbReference>
<evidence type="ECO:0000256" key="4">
    <source>
        <dbReference type="ARBA" id="ARBA00022840"/>
    </source>
</evidence>
<keyword evidence="3" id="KW-0547">Nucleotide-binding</keyword>
<reference evidence="6 7" key="1">
    <citation type="submission" date="2013-07" db="EMBL/GenBank/DDBJ databases">
        <title>Sulfurimonas hongkongensis AST-10 Genome Sequencing.</title>
        <authorList>
            <person name="Cai L."/>
            <person name="Zhang T."/>
        </authorList>
    </citation>
    <scope>NUCLEOTIDE SEQUENCE [LARGE SCALE GENOMIC DNA]</scope>
    <source>
        <strain evidence="6 7">AST-10</strain>
    </source>
</reference>
<protein>
    <recommendedName>
        <fullName evidence="5">ABC transporter domain-containing protein</fullName>
    </recommendedName>
</protein>
<keyword evidence="2" id="KW-0813">Transport</keyword>
<dbReference type="InterPro" id="IPR003439">
    <property type="entry name" value="ABC_transporter-like_ATP-bd"/>
</dbReference>
<dbReference type="GO" id="GO:0005524">
    <property type="term" value="F:ATP binding"/>
    <property type="evidence" value="ECO:0007669"/>
    <property type="project" value="UniProtKB-KW"/>
</dbReference>
<evidence type="ECO:0000313" key="6">
    <source>
        <dbReference type="EMBL" id="EQB39111.1"/>
    </source>
</evidence>
<dbReference type="GO" id="GO:0016887">
    <property type="term" value="F:ATP hydrolysis activity"/>
    <property type="evidence" value="ECO:0007669"/>
    <property type="project" value="InterPro"/>
</dbReference>
<dbReference type="RefSeq" id="WP_021287873.1">
    <property type="nucleotide sequence ID" value="NZ_AUPZ01000010.1"/>
</dbReference>
<comment type="similarity">
    <text evidence="1">Belongs to the ABC transporter superfamily.</text>
</comment>
<dbReference type="SMART" id="SM00382">
    <property type="entry name" value="AAA"/>
    <property type="match status" value="1"/>
</dbReference>
<dbReference type="AlphaFoldDB" id="T0JLW6"/>
<dbReference type="EMBL" id="AUPZ01000010">
    <property type="protein sequence ID" value="EQB39111.1"/>
    <property type="molecule type" value="Genomic_DNA"/>
</dbReference>
<comment type="caution">
    <text evidence="6">The sequence shown here is derived from an EMBL/GenBank/DDBJ whole genome shotgun (WGS) entry which is preliminary data.</text>
</comment>
<dbReference type="PROSITE" id="PS50893">
    <property type="entry name" value="ABC_TRANSPORTER_2"/>
    <property type="match status" value="1"/>
</dbReference>
<organism evidence="6 7">
    <name type="scientific">Sulfurimonas hongkongensis</name>
    <dbReference type="NCBI Taxonomy" id="1172190"/>
    <lineage>
        <taxon>Bacteria</taxon>
        <taxon>Pseudomonadati</taxon>
        <taxon>Campylobacterota</taxon>
        <taxon>Epsilonproteobacteria</taxon>
        <taxon>Campylobacterales</taxon>
        <taxon>Sulfurimonadaceae</taxon>
        <taxon>Sulfurimonas</taxon>
    </lineage>
</organism>
<feature type="domain" description="ABC transporter" evidence="5">
    <location>
        <begin position="24"/>
        <end position="256"/>
    </location>
</feature>
<dbReference type="InterPro" id="IPR050153">
    <property type="entry name" value="Metal_Ion_Import_ABC"/>
</dbReference>
<dbReference type="PROSITE" id="PS00211">
    <property type="entry name" value="ABC_TRANSPORTER_1"/>
    <property type="match status" value="1"/>
</dbReference>
<dbReference type="Pfam" id="PF00005">
    <property type="entry name" value="ABC_tran"/>
    <property type="match status" value="1"/>
</dbReference>
<dbReference type="PATRIC" id="fig|1172190.3.peg.1561"/>
<dbReference type="eggNOG" id="COG1120">
    <property type="taxonomic scope" value="Bacteria"/>
</dbReference>
<evidence type="ECO:0000259" key="5">
    <source>
        <dbReference type="PROSITE" id="PS50893"/>
    </source>
</evidence>
<evidence type="ECO:0000256" key="2">
    <source>
        <dbReference type="ARBA" id="ARBA00022448"/>
    </source>
</evidence>
<dbReference type="PANTHER" id="PTHR42734">
    <property type="entry name" value="METAL TRANSPORT SYSTEM ATP-BINDING PROTEIN TM_0124-RELATED"/>
    <property type="match status" value="1"/>
</dbReference>
<name>T0JLW6_9BACT</name>
<dbReference type="STRING" id="1172190.M947_08090"/>
<keyword evidence="4" id="KW-0067">ATP-binding</keyword>
<proteinExistence type="inferred from homology"/>
<evidence type="ECO:0000256" key="1">
    <source>
        <dbReference type="ARBA" id="ARBA00005417"/>
    </source>
</evidence>
<dbReference type="InterPro" id="IPR027417">
    <property type="entry name" value="P-loop_NTPase"/>
</dbReference>
<keyword evidence="7" id="KW-1185">Reference proteome</keyword>
<evidence type="ECO:0000256" key="3">
    <source>
        <dbReference type="ARBA" id="ARBA00022741"/>
    </source>
</evidence>
<gene>
    <name evidence="6" type="ORF">M947_08090</name>
</gene>
<evidence type="ECO:0000313" key="7">
    <source>
        <dbReference type="Proteomes" id="UP000015520"/>
    </source>
</evidence>
<dbReference type="InterPro" id="IPR003593">
    <property type="entry name" value="AAA+_ATPase"/>
</dbReference>
<accession>T0JLW6</accession>
<dbReference type="InterPro" id="IPR017871">
    <property type="entry name" value="ABC_transporter-like_CS"/>
</dbReference>
<sequence>MLEETFKNIDHTDAECESKLKEMIKLDSLSIKYHDKVILDNISLKIDGHLNILGANGSGKSTLARAICGLTQYDGEIYIDGRNIKELSLKQRAKLLTYIPTKLEVYDEFISVEEFVLLSRFTYKDSFFDYSSNDKKIAKNTLEFLNISHLASHPLSSLSSGEAQLVSLASSLVAQSRIIILDEPTANLDPKNAKTIAKHIKGLKEYHQIILITHDLELASYINSPTLFLKDFSASYYEKYDEFYNEARLEELYGTSFDGLAVRYD</sequence>
<dbReference type="Gene3D" id="3.40.50.300">
    <property type="entry name" value="P-loop containing nucleotide triphosphate hydrolases"/>
    <property type="match status" value="1"/>
</dbReference>